<evidence type="ECO:0000313" key="3">
    <source>
        <dbReference type="Proteomes" id="UP000317977"/>
    </source>
</evidence>
<evidence type="ECO:0000313" key="2">
    <source>
        <dbReference type="EMBL" id="TWU55340.1"/>
    </source>
</evidence>
<organism evidence="2 3">
    <name type="scientific">Rubripirellula reticaptiva</name>
    <dbReference type="NCBI Taxonomy" id="2528013"/>
    <lineage>
        <taxon>Bacteria</taxon>
        <taxon>Pseudomonadati</taxon>
        <taxon>Planctomycetota</taxon>
        <taxon>Planctomycetia</taxon>
        <taxon>Pirellulales</taxon>
        <taxon>Pirellulaceae</taxon>
        <taxon>Rubripirellula</taxon>
    </lineage>
</organism>
<proteinExistence type="predicted"/>
<comment type="caution">
    <text evidence="2">The sequence shown here is derived from an EMBL/GenBank/DDBJ whole genome shotgun (WGS) entry which is preliminary data.</text>
</comment>
<reference evidence="2 3" key="1">
    <citation type="submission" date="2019-02" db="EMBL/GenBank/DDBJ databases">
        <title>Deep-cultivation of Planctomycetes and their phenomic and genomic characterization uncovers novel biology.</title>
        <authorList>
            <person name="Wiegand S."/>
            <person name="Jogler M."/>
            <person name="Boedeker C."/>
            <person name="Pinto D."/>
            <person name="Vollmers J."/>
            <person name="Rivas-Marin E."/>
            <person name="Kohn T."/>
            <person name="Peeters S.H."/>
            <person name="Heuer A."/>
            <person name="Rast P."/>
            <person name="Oberbeckmann S."/>
            <person name="Bunk B."/>
            <person name="Jeske O."/>
            <person name="Meyerdierks A."/>
            <person name="Storesund J.E."/>
            <person name="Kallscheuer N."/>
            <person name="Luecker S."/>
            <person name="Lage O.M."/>
            <person name="Pohl T."/>
            <person name="Merkel B.J."/>
            <person name="Hornburger P."/>
            <person name="Mueller R.-W."/>
            <person name="Bruemmer F."/>
            <person name="Labrenz M."/>
            <person name="Spormann A.M."/>
            <person name="Op Den Camp H."/>
            <person name="Overmann J."/>
            <person name="Amann R."/>
            <person name="Jetten M.S.M."/>
            <person name="Mascher T."/>
            <person name="Medema M.H."/>
            <person name="Devos D.P."/>
            <person name="Kaster A.-K."/>
            <person name="Ovreas L."/>
            <person name="Rohde M."/>
            <person name="Galperin M.Y."/>
            <person name="Jogler C."/>
        </authorList>
    </citation>
    <scope>NUCLEOTIDE SEQUENCE [LARGE SCALE GENOMIC DNA]</scope>
    <source>
        <strain evidence="2 3">Poly59</strain>
    </source>
</reference>
<keyword evidence="3" id="KW-1185">Reference proteome</keyword>
<accession>A0A5C6F487</accession>
<evidence type="ECO:0000256" key="1">
    <source>
        <dbReference type="SAM" id="Phobius"/>
    </source>
</evidence>
<dbReference type="Proteomes" id="UP000317977">
    <property type="component" value="Unassembled WGS sequence"/>
</dbReference>
<name>A0A5C6F487_9BACT</name>
<dbReference type="AlphaFoldDB" id="A0A5C6F487"/>
<dbReference type="RefSeq" id="WP_146533548.1">
    <property type="nucleotide sequence ID" value="NZ_SJPX01000002.1"/>
</dbReference>
<keyword evidence="1" id="KW-0472">Membrane</keyword>
<feature type="transmembrane region" description="Helical" evidence="1">
    <location>
        <begin position="12"/>
        <end position="30"/>
    </location>
</feature>
<dbReference type="OrthoDB" id="284566at2"/>
<sequence length="192" mass="21477">MLWPIILPLKITLWVLAGFIVTAVVVAPLFKWRRGKVAFVSLLVALLAFIPVCAGIGSVLDSNRFGVFDYETYAEVQDFRIERYLPPEARDITIDKYAMGYRARYTIKLDELAAYLDESWAEADGRSAVPRDQLGDGDSVASERFGYSFDGLDWGVPADALHFHSPVQSDGGGADYYFDPQTNIVLQHAGYW</sequence>
<protein>
    <submittedName>
        <fullName evidence="2">Uncharacterized protein</fullName>
    </submittedName>
</protein>
<keyword evidence="1" id="KW-1133">Transmembrane helix</keyword>
<gene>
    <name evidence="2" type="ORF">Poly59_16370</name>
</gene>
<dbReference type="EMBL" id="SJPX01000002">
    <property type="protein sequence ID" value="TWU55340.1"/>
    <property type="molecule type" value="Genomic_DNA"/>
</dbReference>
<keyword evidence="1" id="KW-0812">Transmembrane</keyword>
<feature type="transmembrane region" description="Helical" evidence="1">
    <location>
        <begin position="37"/>
        <end position="60"/>
    </location>
</feature>